<evidence type="ECO:0000256" key="1">
    <source>
        <dbReference type="SAM" id="SignalP"/>
    </source>
</evidence>
<dbReference type="PANTHER" id="PTHR43283:SF7">
    <property type="entry name" value="BETA-LACTAMASE-RELATED DOMAIN-CONTAINING PROTEIN"/>
    <property type="match status" value="1"/>
</dbReference>
<gene>
    <name evidence="3" type="ORF">IAC94_04230</name>
</gene>
<dbReference type="Pfam" id="PF00144">
    <property type="entry name" value="Beta-lactamase"/>
    <property type="match status" value="1"/>
</dbReference>
<dbReference type="InterPro" id="IPR050789">
    <property type="entry name" value="Diverse_Enzym_Activities"/>
</dbReference>
<reference evidence="3" key="2">
    <citation type="journal article" date="2021" name="PeerJ">
        <title>Extensive microbial diversity within the chicken gut microbiome revealed by metagenomics and culture.</title>
        <authorList>
            <person name="Gilroy R."/>
            <person name="Ravi A."/>
            <person name="Getino M."/>
            <person name="Pursley I."/>
            <person name="Horton D.L."/>
            <person name="Alikhan N.F."/>
            <person name="Baker D."/>
            <person name="Gharbi K."/>
            <person name="Hall N."/>
            <person name="Watson M."/>
            <person name="Adriaenssens E.M."/>
            <person name="Foster-Nyarko E."/>
            <person name="Jarju S."/>
            <person name="Secka A."/>
            <person name="Antonio M."/>
            <person name="Oren A."/>
            <person name="Chaudhuri R.R."/>
            <person name="La Ragione R."/>
            <person name="Hildebrand F."/>
            <person name="Pallen M.J."/>
        </authorList>
    </citation>
    <scope>NUCLEOTIDE SEQUENCE</scope>
    <source>
        <strain evidence="3">ChiHjej13B12-12457</strain>
    </source>
</reference>
<proteinExistence type="predicted"/>
<dbReference type="Proteomes" id="UP000886744">
    <property type="component" value="Unassembled WGS sequence"/>
</dbReference>
<dbReference type="AlphaFoldDB" id="A0A9D1E0V3"/>
<dbReference type="EMBL" id="DVHI01000055">
    <property type="protein sequence ID" value="HIR62714.1"/>
    <property type="molecule type" value="Genomic_DNA"/>
</dbReference>
<evidence type="ECO:0000313" key="4">
    <source>
        <dbReference type="Proteomes" id="UP000886744"/>
    </source>
</evidence>
<keyword evidence="3" id="KW-0378">Hydrolase</keyword>
<dbReference type="InterPro" id="IPR012338">
    <property type="entry name" value="Beta-lactam/transpept-like"/>
</dbReference>
<feature type="signal peptide" evidence="1">
    <location>
        <begin position="1"/>
        <end position="26"/>
    </location>
</feature>
<evidence type="ECO:0000313" key="3">
    <source>
        <dbReference type="EMBL" id="HIR62714.1"/>
    </source>
</evidence>
<evidence type="ECO:0000259" key="2">
    <source>
        <dbReference type="Pfam" id="PF00144"/>
    </source>
</evidence>
<dbReference type="PANTHER" id="PTHR43283">
    <property type="entry name" value="BETA-LACTAMASE-RELATED"/>
    <property type="match status" value="1"/>
</dbReference>
<dbReference type="InterPro" id="IPR001466">
    <property type="entry name" value="Beta-lactam-related"/>
</dbReference>
<dbReference type="GO" id="GO:0016787">
    <property type="term" value="F:hydrolase activity"/>
    <property type="evidence" value="ECO:0007669"/>
    <property type="project" value="UniProtKB-KW"/>
</dbReference>
<dbReference type="SUPFAM" id="SSF56601">
    <property type="entry name" value="beta-lactamase/transpeptidase-like"/>
    <property type="match status" value="1"/>
</dbReference>
<dbReference type="Gene3D" id="3.40.710.10">
    <property type="entry name" value="DD-peptidase/beta-lactamase superfamily"/>
    <property type="match status" value="1"/>
</dbReference>
<reference evidence="3" key="1">
    <citation type="submission" date="2020-10" db="EMBL/GenBank/DDBJ databases">
        <authorList>
            <person name="Gilroy R."/>
        </authorList>
    </citation>
    <scope>NUCLEOTIDE SEQUENCE</scope>
    <source>
        <strain evidence="3">ChiHjej13B12-12457</strain>
    </source>
</reference>
<feature type="domain" description="Beta-lactamase-related" evidence="2">
    <location>
        <begin position="99"/>
        <end position="411"/>
    </location>
</feature>
<keyword evidence="1" id="KW-0732">Signal</keyword>
<accession>A0A9D1E0V3</accession>
<organism evidence="3 4">
    <name type="scientific">Candidatus Coprenecus avistercoris</name>
    <dbReference type="NCBI Taxonomy" id="2840730"/>
    <lineage>
        <taxon>Bacteria</taxon>
        <taxon>Pseudomonadati</taxon>
        <taxon>Bacteroidota</taxon>
        <taxon>Bacteroidia</taxon>
        <taxon>Bacteroidales</taxon>
        <taxon>Rikenellaceae</taxon>
        <taxon>Rikenellaceae incertae sedis</taxon>
        <taxon>Candidatus Coprenecus</taxon>
    </lineage>
</organism>
<feature type="chain" id="PRO_5039411277" evidence="1">
    <location>
        <begin position="27"/>
        <end position="435"/>
    </location>
</feature>
<comment type="caution">
    <text evidence="3">The sequence shown here is derived from an EMBL/GenBank/DDBJ whole genome shotgun (WGS) entry which is preliminary data.</text>
</comment>
<name>A0A9D1E0V3_9BACT</name>
<sequence length="435" mass="49673">MKKTTTVSLILLVCTAFLCPSCVLYRAVAYGSEDIYDYRIFPQDTIRRSGTPWHFAEQAPGDRLLDTLVWDANIYVDSSLYDPERRMTLGELMAGGGPGSIIVVQNDTIKFEQYYGGFDRSTVSNIFSVSKSLTSLLCGVAVCEGYIRSTDDPVTDYIPELLKSDTMFRHLTVEHLLQSRSGLKFNENYSINPFSGMARLYYGPDAMAVVRRLKFRKKPGEEHYYSSMDSQILGMVIERATGRSYAEYMQEKIWEPLGMEYDASVSLDDSRHRVAKCYGGITTCAIDLAKIGRLYLNMGNWNGRQIVDTAWVEKSICRDNINYFYAYCWYNASHSIVNAEGTSEFFGDWHQVAERFDELGVPKDGRMFYTVGWRKGDNAIGRELGPGYNAEGLYGQYIYILPQKNLVIVRLGERKRYEYVSCFDKLALEYLPEVF</sequence>
<protein>
    <submittedName>
        <fullName evidence="3">Serine hydrolase</fullName>
    </submittedName>
</protein>